<evidence type="ECO:0000313" key="1">
    <source>
        <dbReference type="EMBL" id="KIV99820.1"/>
    </source>
</evidence>
<proteinExistence type="predicted"/>
<dbReference type="InterPro" id="IPR021858">
    <property type="entry name" value="Fun_TF"/>
</dbReference>
<dbReference type="OrthoDB" id="4937900at2759"/>
<keyword evidence="2" id="KW-1185">Reference proteome</keyword>
<dbReference type="InterPro" id="IPR053157">
    <property type="entry name" value="Sterol_Uptake_Regulator"/>
</dbReference>
<dbReference type="Pfam" id="PF11951">
    <property type="entry name" value="Fungal_trans_2"/>
    <property type="match status" value="1"/>
</dbReference>
<protein>
    <submittedName>
        <fullName evidence="1">Uncharacterized protein</fullName>
    </submittedName>
</protein>
<evidence type="ECO:0000313" key="2">
    <source>
        <dbReference type="Proteomes" id="UP000053259"/>
    </source>
</evidence>
<dbReference type="RefSeq" id="XP_016209690.1">
    <property type="nucleotide sequence ID" value="XM_016362548.1"/>
</dbReference>
<dbReference type="GO" id="GO:0001228">
    <property type="term" value="F:DNA-binding transcription activator activity, RNA polymerase II-specific"/>
    <property type="evidence" value="ECO:0007669"/>
    <property type="project" value="TreeGrafter"/>
</dbReference>
<dbReference type="AlphaFoldDB" id="A0A0D1XC45"/>
<dbReference type="PANTHER" id="PTHR47784">
    <property type="entry name" value="STEROL UPTAKE CONTROL PROTEIN 2"/>
    <property type="match status" value="1"/>
</dbReference>
<dbReference type="InParanoid" id="A0A0D1XC45"/>
<sequence>MGHMQLLSNFIFETMPSLAEHRTFDPTYSQRIISVALKTPYLMYEIMALSAVHLSRTRVSQARYYLNEAITLQTEALSLFNSSMGNKSIGTTAETDIPSAINDIRKIESAPMLLFANFLGIHALADTISRAKSDPNSSLNDFVSYLYLHRGVRSIIGQSWNSLLHSDISPILVDTQALLSNNSPKLDEEILEIFQRFNSLVDEADMDEASKIACRSAISLLQFVYRYAYPMRSEKNQKRPPGIIWAWPVMLPGLKPL</sequence>
<dbReference type="STRING" id="253628.A0A0D1XC45"/>
<dbReference type="Proteomes" id="UP000053259">
    <property type="component" value="Unassembled WGS sequence"/>
</dbReference>
<organism evidence="1 2">
    <name type="scientific">Verruconis gallopava</name>
    <dbReference type="NCBI Taxonomy" id="253628"/>
    <lineage>
        <taxon>Eukaryota</taxon>
        <taxon>Fungi</taxon>
        <taxon>Dikarya</taxon>
        <taxon>Ascomycota</taxon>
        <taxon>Pezizomycotina</taxon>
        <taxon>Dothideomycetes</taxon>
        <taxon>Pleosporomycetidae</taxon>
        <taxon>Venturiales</taxon>
        <taxon>Sympoventuriaceae</taxon>
        <taxon>Verruconis</taxon>
    </lineage>
</organism>
<dbReference type="GeneID" id="27316597"/>
<name>A0A0D1XC45_9PEZI</name>
<dbReference type="PANTHER" id="PTHR47784:SF4">
    <property type="entry name" value="ZN(II)2CYS6 TRANSCRIPTION FACTOR (EUROFUNG)"/>
    <property type="match status" value="1"/>
</dbReference>
<dbReference type="VEuPathDB" id="FungiDB:PV09_08624"/>
<accession>A0A0D1XC45</accession>
<dbReference type="HOGENOM" id="CLU_024934_2_1_1"/>
<reference evidence="1 2" key="1">
    <citation type="submission" date="2015-01" db="EMBL/GenBank/DDBJ databases">
        <title>The Genome Sequence of Ochroconis gallopava CBS43764.</title>
        <authorList>
            <consortium name="The Broad Institute Genomics Platform"/>
            <person name="Cuomo C."/>
            <person name="de Hoog S."/>
            <person name="Gorbushina A."/>
            <person name="Stielow B."/>
            <person name="Teixiera M."/>
            <person name="Abouelleil A."/>
            <person name="Chapman S.B."/>
            <person name="Priest M."/>
            <person name="Young S.K."/>
            <person name="Wortman J."/>
            <person name="Nusbaum C."/>
            <person name="Birren B."/>
        </authorList>
    </citation>
    <scope>NUCLEOTIDE SEQUENCE [LARGE SCALE GENOMIC DNA]</scope>
    <source>
        <strain evidence="1 2">CBS 43764</strain>
    </source>
</reference>
<gene>
    <name evidence="1" type="ORF">PV09_08624</name>
</gene>
<dbReference type="EMBL" id="KN847571">
    <property type="protein sequence ID" value="KIV99820.1"/>
    <property type="molecule type" value="Genomic_DNA"/>
</dbReference>